<keyword evidence="5" id="KW-0539">Nucleus</keyword>
<keyword evidence="8" id="KW-1185">Reference proteome</keyword>
<keyword evidence="4" id="KW-0963">Cytoplasm</keyword>
<protein>
    <recommendedName>
        <fullName evidence="9">Regulator of volume decrease after cellular swelling-domain-containing protein</fullName>
    </recommendedName>
</protein>
<dbReference type="InterPro" id="IPR039924">
    <property type="entry name" value="ICln/Lot5/Saf5"/>
</dbReference>
<evidence type="ECO:0000256" key="1">
    <source>
        <dbReference type="ARBA" id="ARBA00004123"/>
    </source>
</evidence>
<evidence type="ECO:0008006" key="9">
    <source>
        <dbReference type="Google" id="ProtNLM"/>
    </source>
</evidence>
<dbReference type="InterPro" id="IPR011993">
    <property type="entry name" value="PH-like_dom_sf"/>
</dbReference>
<dbReference type="GO" id="GO:0005886">
    <property type="term" value="C:plasma membrane"/>
    <property type="evidence" value="ECO:0007669"/>
    <property type="project" value="InterPro"/>
</dbReference>
<organism evidence="7 8">
    <name type="scientific">Linnemannia hyalina</name>
    <dbReference type="NCBI Taxonomy" id="64524"/>
    <lineage>
        <taxon>Eukaryota</taxon>
        <taxon>Fungi</taxon>
        <taxon>Fungi incertae sedis</taxon>
        <taxon>Mucoromycota</taxon>
        <taxon>Mortierellomycotina</taxon>
        <taxon>Mortierellomycetes</taxon>
        <taxon>Mortierellales</taxon>
        <taxon>Mortierellaceae</taxon>
        <taxon>Linnemannia</taxon>
    </lineage>
</organism>
<dbReference type="EMBL" id="JAHRHY010000004">
    <property type="protein sequence ID" value="KAG9070250.1"/>
    <property type="molecule type" value="Genomic_DNA"/>
</dbReference>
<gene>
    <name evidence="7" type="ORF">KI688_009585</name>
</gene>
<evidence type="ECO:0000256" key="4">
    <source>
        <dbReference type="ARBA" id="ARBA00022490"/>
    </source>
</evidence>
<proteinExistence type="inferred from homology"/>
<evidence type="ECO:0000256" key="2">
    <source>
        <dbReference type="ARBA" id="ARBA00004496"/>
    </source>
</evidence>
<accession>A0A9P7XZP5</accession>
<dbReference type="GO" id="GO:0034709">
    <property type="term" value="C:methylosome"/>
    <property type="evidence" value="ECO:0007669"/>
    <property type="project" value="InterPro"/>
</dbReference>
<comment type="caution">
    <text evidence="7">The sequence shown here is derived from an EMBL/GenBank/DDBJ whole genome shotgun (WGS) entry which is preliminary data.</text>
</comment>
<evidence type="ECO:0000256" key="3">
    <source>
        <dbReference type="ARBA" id="ARBA00007054"/>
    </source>
</evidence>
<dbReference type="Gene3D" id="2.30.29.30">
    <property type="entry name" value="Pleckstrin-homology domain (PH domain)/Phosphotyrosine-binding domain (PTB)"/>
    <property type="match status" value="1"/>
</dbReference>
<dbReference type="GO" id="GO:0034715">
    <property type="term" value="C:pICln-Sm protein complex"/>
    <property type="evidence" value="ECO:0007669"/>
    <property type="project" value="InterPro"/>
</dbReference>
<dbReference type="InterPro" id="IPR003521">
    <property type="entry name" value="ICln"/>
</dbReference>
<evidence type="ECO:0000313" key="8">
    <source>
        <dbReference type="Proteomes" id="UP000707451"/>
    </source>
</evidence>
<evidence type="ECO:0000256" key="6">
    <source>
        <dbReference type="SAM" id="MobiDB-lite"/>
    </source>
</evidence>
<dbReference type="GO" id="GO:0006821">
    <property type="term" value="P:chloride transport"/>
    <property type="evidence" value="ECO:0007669"/>
    <property type="project" value="InterPro"/>
</dbReference>
<feature type="compositionally biased region" description="Acidic residues" evidence="6">
    <location>
        <begin position="324"/>
        <end position="334"/>
    </location>
</feature>
<dbReference type="GO" id="GO:0005829">
    <property type="term" value="C:cytosol"/>
    <property type="evidence" value="ECO:0007669"/>
    <property type="project" value="InterPro"/>
</dbReference>
<dbReference type="Proteomes" id="UP000707451">
    <property type="component" value="Unassembled WGS sequence"/>
</dbReference>
<sequence>MAITILQQAPSPSEARIRHTQQNVTVHITPASKAFQNPGTLYVADESLYFFSETSNSGFAVPYPSIIIHAIARESHVGPSIYCQLEGSLGSFGSAHTSTPISNGNGATEEEDEDEDAVLELSFVPAEVSSLDTIYENLSYCASLHQDDMDDEDMDGEGDYYEDDINDHEGLYADADIQGGYIPKSSSATAIGTSSSSGAQEGEVEQVPAIDLQSGEWYTGNAETDAKFELSEQGQVMVQQWSQNQNQEVDSTTGIAGKRVRQEGDEASMMVDASEAGEDQEGQEYTEEQEQEARSKMWLPEPHAALAKMESMLQDPHGLIPKPEDEEPGEDAEEDRFKDVDV</sequence>
<evidence type="ECO:0000256" key="5">
    <source>
        <dbReference type="ARBA" id="ARBA00023242"/>
    </source>
</evidence>
<feature type="compositionally biased region" description="Acidic residues" evidence="6">
    <location>
        <begin position="275"/>
        <end position="290"/>
    </location>
</feature>
<dbReference type="PRINTS" id="PR01348">
    <property type="entry name" value="ICLNCHANNEL"/>
</dbReference>
<comment type="subcellular location">
    <subcellularLocation>
        <location evidence="2">Cytoplasm</location>
    </subcellularLocation>
    <subcellularLocation>
        <location evidence="1">Nucleus</location>
    </subcellularLocation>
</comment>
<dbReference type="GO" id="GO:0005681">
    <property type="term" value="C:spliceosomal complex"/>
    <property type="evidence" value="ECO:0007669"/>
    <property type="project" value="TreeGrafter"/>
</dbReference>
<dbReference type="GO" id="GO:0000387">
    <property type="term" value="P:spliceosomal snRNP assembly"/>
    <property type="evidence" value="ECO:0007669"/>
    <property type="project" value="InterPro"/>
</dbReference>
<dbReference type="AlphaFoldDB" id="A0A9P7XZP5"/>
<dbReference type="Pfam" id="PF03517">
    <property type="entry name" value="Voldacs"/>
    <property type="match status" value="1"/>
</dbReference>
<dbReference type="PANTHER" id="PTHR21399:SF0">
    <property type="entry name" value="METHYLOSOME SUBUNIT PICLN"/>
    <property type="match status" value="1"/>
</dbReference>
<dbReference type="GO" id="GO:0006884">
    <property type="term" value="P:cell volume homeostasis"/>
    <property type="evidence" value="ECO:0007669"/>
    <property type="project" value="InterPro"/>
</dbReference>
<dbReference type="PANTHER" id="PTHR21399">
    <property type="entry name" value="CHLORIDE CONDUCTANCE REGULATORY PROTEIN ICLN"/>
    <property type="match status" value="1"/>
</dbReference>
<name>A0A9P7XZP5_9FUNG</name>
<comment type="similarity">
    <text evidence="3">Belongs to the pICln (TC 1.A.47) family.</text>
</comment>
<feature type="region of interest" description="Disordered" evidence="6">
    <location>
        <begin position="260"/>
        <end position="342"/>
    </location>
</feature>
<reference evidence="7" key="1">
    <citation type="submission" date="2021-06" db="EMBL/GenBank/DDBJ databases">
        <title>Genome Sequence of Mortierella hyaline Strain SCG-10, a Cold-Adapted, Nitrate-Reducing Fungus Isolated from Soil in Minnesota, USA.</title>
        <authorList>
            <person name="Aldossari N."/>
        </authorList>
    </citation>
    <scope>NUCLEOTIDE SEQUENCE</scope>
    <source>
        <strain evidence="7">SCG-10</strain>
    </source>
</reference>
<dbReference type="GO" id="GO:0045292">
    <property type="term" value="P:mRNA cis splicing, via spliceosome"/>
    <property type="evidence" value="ECO:0007669"/>
    <property type="project" value="TreeGrafter"/>
</dbReference>
<dbReference type="OrthoDB" id="19714at2759"/>
<evidence type="ECO:0000313" key="7">
    <source>
        <dbReference type="EMBL" id="KAG9070250.1"/>
    </source>
</evidence>